<organism evidence="2 3">
    <name type="scientific">Algivirga pacifica</name>
    <dbReference type="NCBI Taxonomy" id="1162670"/>
    <lineage>
        <taxon>Bacteria</taxon>
        <taxon>Pseudomonadati</taxon>
        <taxon>Bacteroidota</taxon>
        <taxon>Cytophagia</taxon>
        <taxon>Cytophagales</taxon>
        <taxon>Flammeovirgaceae</taxon>
        <taxon>Algivirga</taxon>
    </lineage>
</organism>
<name>A0ABP9DEM8_9BACT</name>
<gene>
    <name evidence="2" type="ORF">GCM10023331_29740</name>
</gene>
<feature type="transmembrane region" description="Helical" evidence="1">
    <location>
        <begin position="12"/>
        <end position="30"/>
    </location>
</feature>
<evidence type="ECO:0000256" key="1">
    <source>
        <dbReference type="SAM" id="Phobius"/>
    </source>
</evidence>
<accession>A0ABP9DEM8</accession>
<feature type="transmembrane region" description="Helical" evidence="1">
    <location>
        <begin position="61"/>
        <end position="78"/>
    </location>
</feature>
<sequence>MMIEKKNVEQVLLSLLWGSVLLRFVLFIGSSEFLFFTDYIGIFALVMATALHLIRSPYSFPFLQIVLVTLTFGLINLWGEVDLIWVIASSNVPHVPSLLIHGIGASLWGLSGILGYKHLVESWGLTSESTKEKICNRELQPSSISS</sequence>
<reference evidence="3" key="1">
    <citation type="journal article" date="2019" name="Int. J. Syst. Evol. Microbiol.">
        <title>The Global Catalogue of Microorganisms (GCM) 10K type strain sequencing project: providing services to taxonomists for standard genome sequencing and annotation.</title>
        <authorList>
            <consortium name="The Broad Institute Genomics Platform"/>
            <consortium name="The Broad Institute Genome Sequencing Center for Infectious Disease"/>
            <person name="Wu L."/>
            <person name="Ma J."/>
        </authorList>
    </citation>
    <scope>NUCLEOTIDE SEQUENCE [LARGE SCALE GENOMIC DNA]</scope>
    <source>
        <strain evidence="3">JCM 18326</strain>
    </source>
</reference>
<protein>
    <submittedName>
        <fullName evidence="2">Uncharacterized protein</fullName>
    </submittedName>
</protein>
<keyword evidence="1" id="KW-1133">Transmembrane helix</keyword>
<feature type="transmembrane region" description="Helical" evidence="1">
    <location>
        <begin position="36"/>
        <end position="54"/>
    </location>
</feature>
<evidence type="ECO:0000313" key="2">
    <source>
        <dbReference type="EMBL" id="GAA4842695.1"/>
    </source>
</evidence>
<keyword evidence="3" id="KW-1185">Reference proteome</keyword>
<comment type="caution">
    <text evidence="2">The sequence shown here is derived from an EMBL/GenBank/DDBJ whole genome shotgun (WGS) entry which is preliminary data.</text>
</comment>
<feature type="transmembrane region" description="Helical" evidence="1">
    <location>
        <begin position="98"/>
        <end position="116"/>
    </location>
</feature>
<dbReference type="EMBL" id="BAABJX010000045">
    <property type="protein sequence ID" value="GAA4842695.1"/>
    <property type="molecule type" value="Genomic_DNA"/>
</dbReference>
<keyword evidence="1" id="KW-0812">Transmembrane</keyword>
<keyword evidence="1" id="KW-0472">Membrane</keyword>
<proteinExistence type="predicted"/>
<dbReference type="Proteomes" id="UP001500298">
    <property type="component" value="Unassembled WGS sequence"/>
</dbReference>
<evidence type="ECO:0000313" key="3">
    <source>
        <dbReference type="Proteomes" id="UP001500298"/>
    </source>
</evidence>
<dbReference type="RefSeq" id="WP_345373171.1">
    <property type="nucleotide sequence ID" value="NZ_BAABJX010000045.1"/>
</dbReference>